<evidence type="ECO:0000313" key="8">
    <source>
        <dbReference type="EMBL" id="PWG80594.1"/>
    </source>
</evidence>
<evidence type="ECO:0000256" key="5">
    <source>
        <dbReference type="ARBA" id="ARBA00023237"/>
    </source>
</evidence>
<gene>
    <name evidence="8" type="ORF">DDR33_11220</name>
</gene>
<dbReference type="InterPro" id="IPR011990">
    <property type="entry name" value="TPR-like_helical_dom_sf"/>
</dbReference>
<evidence type="ECO:0000256" key="1">
    <source>
        <dbReference type="ARBA" id="ARBA00004442"/>
    </source>
</evidence>
<feature type="domain" description="SusD-like N-terminal" evidence="7">
    <location>
        <begin position="22"/>
        <end position="220"/>
    </location>
</feature>
<dbReference type="EMBL" id="QEAS01000008">
    <property type="protein sequence ID" value="PWG80594.1"/>
    <property type="molecule type" value="Genomic_DNA"/>
</dbReference>
<proteinExistence type="inferred from homology"/>
<dbReference type="Pfam" id="PF14322">
    <property type="entry name" value="SusD-like_3"/>
    <property type="match status" value="1"/>
</dbReference>
<evidence type="ECO:0000259" key="7">
    <source>
        <dbReference type="Pfam" id="PF14322"/>
    </source>
</evidence>
<dbReference type="Gene3D" id="1.25.40.390">
    <property type="match status" value="1"/>
</dbReference>
<reference evidence="8 9" key="1">
    <citation type="submission" date="2018-04" db="EMBL/GenBank/DDBJ databases">
        <title>Pedobacter chongqingensis sp. nov., isolated from a rottenly hemp rope.</title>
        <authorList>
            <person name="Cai Y."/>
        </authorList>
    </citation>
    <scope>NUCLEOTIDE SEQUENCE [LARGE SCALE GENOMIC DNA]</scope>
    <source>
        <strain evidence="8 9">FJ4-8</strain>
    </source>
</reference>
<comment type="caution">
    <text evidence="8">The sequence shown here is derived from an EMBL/GenBank/DDBJ whole genome shotgun (WGS) entry which is preliminary data.</text>
</comment>
<keyword evidence="9" id="KW-1185">Reference proteome</keyword>
<dbReference type="PROSITE" id="PS51257">
    <property type="entry name" value="PROKAR_LIPOPROTEIN"/>
    <property type="match status" value="1"/>
</dbReference>
<dbReference type="OrthoDB" id="5694214at2"/>
<dbReference type="SUPFAM" id="SSF48452">
    <property type="entry name" value="TPR-like"/>
    <property type="match status" value="1"/>
</dbReference>
<evidence type="ECO:0000256" key="3">
    <source>
        <dbReference type="ARBA" id="ARBA00022729"/>
    </source>
</evidence>
<accession>A0A2U2PH45</accession>
<dbReference type="CDD" id="cd08977">
    <property type="entry name" value="SusD"/>
    <property type="match status" value="1"/>
</dbReference>
<dbReference type="Pfam" id="PF07980">
    <property type="entry name" value="SusD_RagB"/>
    <property type="match status" value="1"/>
</dbReference>
<organism evidence="8 9">
    <name type="scientific">Pararcticibacter amylolyticus</name>
    <dbReference type="NCBI Taxonomy" id="2173175"/>
    <lineage>
        <taxon>Bacteria</taxon>
        <taxon>Pseudomonadati</taxon>
        <taxon>Bacteroidota</taxon>
        <taxon>Sphingobacteriia</taxon>
        <taxon>Sphingobacteriales</taxon>
        <taxon>Sphingobacteriaceae</taxon>
        <taxon>Pararcticibacter</taxon>
    </lineage>
</organism>
<keyword evidence="5" id="KW-0998">Cell outer membrane</keyword>
<dbReference type="RefSeq" id="WP_109415881.1">
    <property type="nucleotide sequence ID" value="NZ_QEAS01000008.1"/>
</dbReference>
<dbReference type="GO" id="GO:0009279">
    <property type="term" value="C:cell outer membrane"/>
    <property type="evidence" value="ECO:0007669"/>
    <property type="project" value="UniProtKB-SubCell"/>
</dbReference>
<dbReference type="InterPro" id="IPR033985">
    <property type="entry name" value="SusD-like_N"/>
</dbReference>
<name>A0A2U2PH45_9SPHI</name>
<feature type="domain" description="RagB/SusD" evidence="6">
    <location>
        <begin position="364"/>
        <end position="605"/>
    </location>
</feature>
<dbReference type="Proteomes" id="UP000245647">
    <property type="component" value="Unassembled WGS sequence"/>
</dbReference>
<keyword evidence="4" id="KW-0472">Membrane</keyword>
<keyword evidence="3" id="KW-0732">Signal</keyword>
<comment type="similarity">
    <text evidence="2">Belongs to the SusD family.</text>
</comment>
<evidence type="ECO:0000259" key="6">
    <source>
        <dbReference type="Pfam" id="PF07980"/>
    </source>
</evidence>
<dbReference type="AlphaFoldDB" id="A0A2U2PH45"/>
<dbReference type="InterPro" id="IPR012944">
    <property type="entry name" value="SusD_RagB_dom"/>
</dbReference>
<comment type="subcellular location">
    <subcellularLocation>
        <location evidence="1">Cell outer membrane</location>
    </subcellularLocation>
</comment>
<evidence type="ECO:0000313" key="9">
    <source>
        <dbReference type="Proteomes" id="UP000245647"/>
    </source>
</evidence>
<protein>
    <submittedName>
        <fullName evidence="8">RagB/SusD family nutrient uptake outer membrane protein</fullName>
    </submittedName>
</protein>
<sequence>MNKIFQRALLLLSIITISSCKDWLDNPSPTQLDSETVFKDLNAADKAVLGAYASSFHQELFYNLAANSDETISTENNNSKTRLANFDYVPIESPSGLYTTAYQTIEYANNVLKKLPLYEAANAAEEKKKNMLLGESYTLRAMSYLNVVRFFGDMPYTDIPLEDAQSFAAGRTDRDVIYDHCISDLQKAVELLPWYEEGMIPTPERISKNAAYGILARTALYAAGYSLRWDLNTYSASSLRLAQRADQARVRELYSIAADACAAVVNRGYNQLLPKYEDVFRDLVNGRYNKESMLEFGQWGTNVNSTGIGYSNGIAVLRGNTLFGRSFPVQGAMPTFWFDFDVNDTRRGVTIANYGLNEKSERLMNPYSMHGIGKFRVVWKNDKGVADNKRNINWIQLRYSDVLLMYAESLNELHNGPTADAVKAIRDVRKRALGGNESKIGTIPTDYQGFKDAIIEERKLELAFEGWRKTDLIRWGISFEKLTETKANLIALARREGKYANVPRFAAYKIQVATFSDPLVQIDPSYTYMTEPDATEKARLTAGGYKLVNMDGDVVNSGATRFDFIDRSNNQLAAWVSNLFSGMQKNKSELLPLGSGKIDLNPGFAGQELPGY</sequence>
<evidence type="ECO:0000256" key="4">
    <source>
        <dbReference type="ARBA" id="ARBA00023136"/>
    </source>
</evidence>
<evidence type="ECO:0000256" key="2">
    <source>
        <dbReference type="ARBA" id="ARBA00006275"/>
    </source>
</evidence>